<dbReference type="Proteomes" id="UP000198211">
    <property type="component" value="Unassembled WGS sequence"/>
</dbReference>
<gene>
    <name evidence="2" type="ORF">PHMEG_0002346</name>
</gene>
<protein>
    <submittedName>
        <fullName evidence="2">Uncharacterized protein</fullName>
    </submittedName>
</protein>
<dbReference type="EMBL" id="NBNE01000102">
    <property type="protein sequence ID" value="OWZ22892.1"/>
    <property type="molecule type" value="Genomic_DNA"/>
</dbReference>
<reference evidence="3" key="1">
    <citation type="submission" date="2017-03" db="EMBL/GenBank/DDBJ databases">
        <title>Phytopthora megakarya and P. palmivora, two closely related causual agents of cacao black pod achieved similar genome size and gene model numbers by different mechanisms.</title>
        <authorList>
            <person name="Ali S."/>
            <person name="Shao J."/>
            <person name="Larry D.J."/>
            <person name="Kronmiller B."/>
            <person name="Shen D."/>
            <person name="Strem M.D."/>
            <person name="Melnick R.L."/>
            <person name="Guiltinan M.J."/>
            <person name="Tyler B.M."/>
            <person name="Meinhardt L.W."/>
            <person name="Bailey B.A."/>
        </authorList>
    </citation>
    <scope>NUCLEOTIDE SEQUENCE [LARGE SCALE GENOMIC DNA]</scope>
    <source>
        <strain evidence="3">zdho120</strain>
    </source>
</reference>
<comment type="caution">
    <text evidence="2">The sequence shown here is derived from an EMBL/GenBank/DDBJ whole genome shotgun (WGS) entry which is preliminary data.</text>
</comment>
<sequence length="125" mass="14077">MVDQEEVFRAEVPGPWNDRNGRPHSRPDSRSSEHSGPPRPLVPCPVCDKLGHIREPDEVRPMWGGKHPTSQCRLRECEACCQLHPTGECAIIKAFKDATQRGQLQGLPEEVWQRLPPEVTPALNN</sequence>
<proteinExistence type="predicted"/>
<evidence type="ECO:0000313" key="2">
    <source>
        <dbReference type="EMBL" id="OWZ22892.1"/>
    </source>
</evidence>
<organism evidence="2 3">
    <name type="scientific">Phytophthora megakarya</name>
    <dbReference type="NCBI Taxonomy" id="4795"/>
    <lineage>
        <taxon>Eukaryota</taxon>
        <taxon>Sar</taxon>
        <taxon>Stramenopiles</taxon>
        <taxon>Oomycota</taxon>
        <taxon>Peronosporomycetes</taxon>
        <taxon>Peronosporales</taxon>
        <taxon>Peronosporaceae</taxon>
        <taxon>Phytophthora</taxon>
    </lineage>
</organism>
<name>A0A225WZL4_9STRA</name>
<evidence type="ECO:0000313" key="3">
    <source>
        <dbReference type="Proteomes" id="UP000198211"/>
    </source>
</evidence>
<evidence type="ECO:0000256" key="1">
    <source>
        <dbReference type="SAM" id="MobiDB-lite"/>
    </source>
</evidence>
<keyword evidence="3" id="KW-1185">Reference proteome</keyword>
<feature type="compositionally biased region" description="Basic and acidic residues" evidence="1">
    <location>
        <begin position="19"/>
        <end position="33"/>
    </location>
</feature>
<accession>A0A225WZL4</accession>
<feature type="region of interest" description="Disordered" evidence="1">
    <location>
        <begin position="1"/>
        <end position="42"/>
    </location>
</feature>
<dbReference type="AlphaFoldDB" id="A0A225WZL4"/>